<feature type="domain" description="Glycosyltransferase subfamily 4-like N-terminal" evidence="1">
    <location>
        <begin position="5"/>
        <end position="150"/>
    </location>
</feature>
<dbReference type="SUPFAM" id="SSF53756">
    <property type="entry name" value="UDP-Glycosyltransferase/glycogen phosphorylase"/>
    <property type="match status" value="1"/>
</dbReference>
<accession>A0A382XG03</accession>
<evidence type="ECO:0000259" key="1">
    <source>
        <dbReference type="Pfam" id="PF13477"/>
    </source>
</evidence>
<gene>
    <name evidence="2" type="ORF">METZ01_LOCUS422846</name>
</gene>
<evidence type="ECO:0000313" key="2">
    <source>
        <dbReference type="EMBL" id="SVD69992.1"/>
    </source>
</evidence>
<dbReference type="Pfam" id="PF13477">
    <property type="entry name" value="Glyco_trans_4_2"/>
    <property type="match status" value="1"/>
</dbReference>
<name>A0A382XG03_9ZZZZ</name>
<protein>
    <recommendedName>
        <fullName evidence="1">Glycosyltransferase subfamily 4-like N-terminal domain-containing protein</fullName>
    </recommendedName>
</protein>
<dbReference type="Gene3D" id="3.40.50.2000">
    <property type="entry name" value="Glycogen Phosphorylase B"/>
    <property type="match status" value="1"/>
</dbReference>
<dbReference type="InterPro" id="IPR028098">
    <property type="entry name" value="Glyco_trans_4-like_N"/>
</dbReference>
<reference evidence="2" key="1">
    <citation type="submission" date="2018-05" db="EMBL/GenBank/DDBJ databases">
        <authorList>
            <person name="Lanie J.A."/>
            <person name="Ng W.-L."/>
            <person name="Kazmierczak K.M."/>
            <person name="Andrzejewski T.M."/>
            <person name="Davidsen T.M."/>
            <person name="Wayne K.J."/>
            <person name="Tettelin H."/>
            <person name="Glass J.I."/>
            <person name="Rusch D."/>
            <person name="Podicherti R."/>
            <person name="Tsui H.-C.T."/>
            <person name="Winkler M.E."/>
        </authorList>
    </citation>
    <scope>NUCLEOTIDE SEQUENCE</scope>
</reference>
<organism evidence="2">
    <name type="scientific">marine metagenome</name>
    <dbReference type="NCBI Taxonomy" id="408172"/>
    <lineage>
        <taxon>unclassified sequences</taxon>
        <taxon>metagenomes</taxon>
        <taxon>ecological metagenomes</taxon>
    </lineage>
</organism>
<dbReference type="AlphaFoldDB" id="A0A382XG03"/>
<feature type="non-terminal residue" evidence="2">
    <location>
        <position position="163"/>
    </location>
</feature>
<dbReference type="EMBL" id="UINC01167464">
    <property type="protein sequence ID" value="SVD69992.1"/>
    <property type="molecule type" value="Genomic_DNA"/>
</dbReference>
<proteinExistence type="predicted"/>
<sequence>MVEKKICLVYNTSKYLYLHRLELLKTLLDMGNTVYVLAPEDRYSSEIRNEGANFISFPIDRKGMNLFKEICSSWKIFIIYRKIKPDIVHHFTPKPIIYGSFIANLLGIPVIINSINGLGTLWTNKCWGKRLLLFLYKHALNFKNTQNIFQNKDDMKLLISKSI</sequence>